<dbReference type="InterPro" id="IPR009057">
    <property type="entry name" value="Homeodomain-like_sf"/>
</dbReference>
<evidence type="ECO:0000313" key="7">
    <source>
        <dbReference type="EMBL" id="MFD1719662.1"/>
    </source>
</evidence>
<comment type="caution">
    <text evidence="7">The sequence shown here is derived from an EMBL/GenBank/DDBJ whole genome shotgun (WGS) entry which is preliminary data.</text>
</comment>
<dbReference type="SUPFAM" id="SSF46689">
    <property type="entry name" value="Homeodomain-like"/>
    <property type="match status" value="1"/>
</dbReference>
<evidence type="ECO:0000256" key="4">
    <source>
        <dbReference type="PROSITE-ProRule" id="PRU00335"/>
    </source>
</evidence>
<keyword evidence="3" id="KW-0804">Transcription</keyword>
<evidence type="ECO:0000259" key="6">
    <source>
        <dbReference type="PROSITE" id="PS50977"/>
    </source>
</evidence>
<dbReference type="InterPro" id="IPR050679">
    <property type="entry name" value="Bact_HTH_transcr_reg"/>
</dbReference>
<keyword evidence="8" id="KW-1185">Reference proteome</keyword>
<evidence type="ECO:0000256" key="1">
    <source>
        <dbReference type="ARBA" id="ARBA00023015"/>
    </source>
</evidence>
<evidence type="ECO:0000256" key="2">
    <source>
        <dbReference type="ARBA" id="ARBA00023125"/>
    </source>
</evidence>
<dbReference type="InterPro" id="IPR000524">
    <property type="entry name" value="Tscrpt_reg_HTH_GntR"/>
</dbReference>
<dbReference type="PANTHER" id="PTHR44846">
    <property type="entry name" value="MANNOSYL-D-GLYCERATE TRANSPORT/METABOLISM SYSTEM REPRESSOR MNGR-RELATED"/>
    <property type="match status" value="1"/>
</dbReference>
<dbReference type="SMART" id="SM00345">
    <property type="entry name" value="HTH_GNTR"/>
    <property type="match status" value="1"/>
</dbReference>
<dbReference type="PROSITE" id="PS50949">
    <property type="entry name" value="HTH_GNTR"/>
    <property type="match status" value="1"/>
</dbReference>
<reference evidence="8" key="1">
    <citation type="journal article" date="2019" name="Int. J. Syst. Evol. Microbiol.">
        <title>The Global Catalogue of Microorganisms (GCM) 10K type strain sequencing project: providing services to taxonomists for standard genome sequencing and annotation.</title>
        <authorList>
            <consortium name="The Broad Institute Genomics Platform"/>
            <consortium name="The Broad Institute Genome Sequencing Center for Infectious Disease"/>
            <person name="Wu L."/>
            <person name="Ma J."/>
        </authorList>
    </citation>
    <scope>NUCLEOTIDE SEQUENCE [LARGE SCALE GENOMIC DNA]</scope>
    <source>
        <strain evidence="8">JCM 17130</strain>
    </source>
</reference>
<keyword evidence="2 4" id="KW-0238">DNA-binding</keyword>
<feature type="domain" description="HTH gntR-type" evidence="5">
    <location>
        <begin position="6"/>
        <end position="74"/>
    </location>
</feature>
<dbReference type="InterPro" id="IPR001647">
    <property type="entry name" value="HTH_TetR"/>
</dbReference>
<dbReference type="InterPro" id="IPR004111">
    <property type="entry name" value="Repressor_TetR_C"/>
</dbReference>
<dbReference type="Gene3D" id="1.10.10.10">
    <property type="entry name" value="Winged helix-like DNA-binding domain superfamily/Winged helix DNA-binding domain"/>
    <property type="match status" value="1"/>
</dbReference>
<keyword evidence="1" id="KW-0805">Transcription regulation</keyword>
<dbReference type="PANTHER" id="PTHR44846:SF17">
    <property type="entry name" value="GNTR-FAMILY TRANSCRIPTIONAL REGULATOR"/>
    <property type="match status" value="1"/>
</dbReference>
<name>A0ABW4L9P3_9MICO</name>
<dbReference type="SUPFAM" id="SSF48498">
    <property type="entry name" value="Tetracyclin repressor-like, C-terminal domain"/>
    <property type="match status" value="1"/>
</dbReference>
<dbReference type="SUPFAM" id="SSF46785">
    <property type="entry name" value="Winged helix' DNA-binding domain"/>
    <property type="match status" value="1"/>
</dbReference>
<gene>
    <name evidence="7" type="ORF">ACFSE6_17590</name>
</gene>
<evidence type="ECO:0000256" key="3">
    <source>
        <dbReference type="ARBA" id="ARBA00023163"/>
    </source>
</evidence>
<dbReference type="Gene3D" id="1.10.10.60">
    <property type="entry name" value="Homeodomain-like"/>
    <property type="match status" value="1"/>
</dbReference>
<dbReference type="Pfam" id="PF00392">
    <property type="entry name" value="GntR"/>
    <property type="match status" value="1"/>
</dbReference>
<sequence length="315" mass="34494">MEAPNELPSHRIAGALRQQIVAGVLRPGDRVPSTRQIVREWGVAMATASRALAILRDEGLVSPRTGSGTVVRGDPRPRVASLTPGRIVSVAIHIAGSEGLDAVSMRRVAGVLRVAPMSLYRHVAGREELESLMVRAVFTRHPLPDPMPRGWRQRLEVVYRLQWRLYRTYPWLAELTLSTRPPLVPEAMLHSEWTLEALADLDLAPRVRVQVALALPALVHGLAMGVLREIRAEKETNLGNEQWWSTIDDDAVRLLRSGRFPRLSGVEDFGIDALGLPALDDAFEVALGHYLDGLALASGQAAVAEPEEGGPADRT</sequence>
<dbReference type="PROSITE" id="PS50977">
    <property type="entry name" value="HTH_TETR_2"/>
    <property type="match status" value="1"/>
</dbReference>
<dbReference type="Pfam" id="PF02909">
    <property type="entry name" value="TetR_C_1"/>
    <property type="match status" value="1"/>
</dbReference>
<proteinExistence type="predicted"/>
<feature type="DNA-binding region" description="H-T-H motif" evidence="4">
    <location>
        <begin position="104"/>
        <end position="123"/>
    </location>
</feature>
<dbReference type="CDD" id="cd07377">
    <property type="entry name" value="WHTH_GntR"/>
    <property type="match status" value="1"/>
</dbReference>
<dbReference type="InterPro" id="IPR036271">
    <property type="entry name" value="Tet_transcr_reg_TetR-rel_C_sf"/>
</dbReference>
<protein>
    <submittedName>
        <fullName evidence="7">GntR family transcriptional regulator</fullName>
    </submittedName>
</protein>
<evidence type="ECO:0000313" key="8">
    <source>
        <dbReference type="Proteomes" id="UP001597277"/>
    </source>
</evidence>
<dbReference type="Gene3D" id="1.10.357.10">
    <property type="entry name" value="Tetracycline Repressor, domain 2"/>
    <property type="match status" value="1"/>
</dbReference>
<dbReference type="InterPro" id="IPR036390">
    <property type="entry name" value="WH_DNA-bd_sf"/>
</dbReference>
<dbReference type="Proteomes" id="UP001597277">
    <property type="component" value="Unassembled WGS sequence"/>
</dbReference>
<dbReference type="EMBL" id="JBHUEE010000011">
    <property type="protein sequence ID" value="MFD1719662.1"/>
    <property type="molecule type" value="Genomic_DNA"/>
</dbReference>
<organism evidence="7 8">
    <name type="scientific">Georgenia deserti</name>
    <dbReference type="NCBI Taxonomy" id="2093781"/>
    <lineage>
        <taxon>Bacteria</taxon>
        <taxon>Bacillati</taxon>
        <taxon>Actinomycetota</taxon>
        <taxon>Actinomycetes</taxon>
        <taxon>Micrococcales</taxon>
        <taxon>Bogoriellaceae</taxon>
        <taxon>Georgenia</taxon>
    </lineage>
</organism>
<dbReference type="InterPro" id="IPR036388">
    <property type="entry name" value="WH-like_DNA-bd_sf"/>
</dbReference>
<dbReference type="RefSeq" id="WP_388010407.1">
    <property type="nucleotide sequence ID" value="NZ_JBHUEE010000011.1"/>
</dbReference>
<feature type="domain" description="HTH tetR-type" evidence="6">
    <location>
        <begin position="81"/>
        <end position="141"/>
    </location>
</feature>
<evidence type="ECO:0000259" key="5">
    <source>
        <dbReference type="PROSITE" id="PS50949"/>
    </source>
</evidence>
<accession>A0ABW4L9P3</accession>